<accession>A0A0P9FDC6</accession>
<feature type="non-terminal residue" evidence="3">
    <location>
        <position position="230"/>
    </location>
</feature>
<dbReference type="PANTHER" id="PTHR39338:SF5">
    <property type="entry name" value="BLR6139 PROTEIN"/>
    <property type="match status" value="1"/>
</dbReference>
<gene>
    <name evidence="3" type="ORF">SE17_24585</name>
</gene>
<sequence length="230" mass="26477">MDDRIIQFIDALRGAGVRVSVAESADALRAIEATGINDKDLFRLAMRATLVKESHDIPEFEKLFPSFFGSGAPPMPNQPGGGMSQEDRDKMAEMLEQMLQNMTPEQLRELFEAMMTGQNMSREQMQQMLEQNTNPGQMTNPYYQPWMARRAMRELEFDRLDELLQELMEKLREAGLNEETIQQMAQEARENQNALAEQIAQEVGANMHRRAAEERRQQPPIDELLDRPFD</sequence>
<organism evidence="3 4">
    <name type="scientific">Kouleothrix aurantiaca</name>
    <dbReference type="NCBI Taxonomy" id="186479"/>
    <lineage>
        <taxon>Bacteria</taxon>
        <taxon>Bacillati</taxon>
        <taxon>Chloroflexota</taxon>
        <taxon>Chloroflexia</taxon>
        <taxon>Chloroflexales</taxon>
        <taxon>Roseiflexineae</taxon>
        <taxon>Roseiflexaceae</taxon>
        <taxon>Kouleothrix</taxon>
    </lineage>
</organism>
<feature type="region of interest" description="Disordered" evidence="2">
    <location>
        <begin position="207"/>
        <end position="230"/>
    </location>
</feature>
<feature type="coiled-coil region" evidence="1">
    <location>
        <begin position="157"/>
        <end position="201"/>
    </location>
</feature>
<reference evidence="3 4" key="1">
    <citation type="submission" date="2015-09" db="EMBL/GenBank/DDBJ databases">
        <title>Draft genome sequence of Kouleothrix aurantiaca JCM 19913.</title>
        <authorList>
            <person name="Hemp J."/>
        </authorList>
    </citation>
    <scope>NUCLEOTIDE SEQUENCE [LARGE SCALE GENOMIC DNA]</scope>
    <source>
        <strain evidence="3 4">COM-B</strain>
    </source>
</reference>
<dbReference type="Proteomes" id="UP000050509">
    <property type="component" value="Unassembled WGS sequence"/>
</dbReference>
<proteinExistence type="predicted"/>
<name>A0A0P9FDC6_9CHLR</name>
<protein>
    <submittedName>
        <fullName evidence="3">CoxE</fullName>
    </submittedName>
</protein>
<keyword evidence="4" id="KW-1185">Reference proteome</keyword>
<evidence type="ECO:0000256" key="2">
    <source>
        <dbReference type="SAM" id="MobiDB-lite"/>
    </source>
</evidence>
<evidence type="ECO:0000256" key="1">
    <source>
        <dbReference type="SAM" id="Coils"/>
    </source>
</evidence>
<evidence type="ECO:0000313" key="4">
    <source>
        <dbReference type="Proteomes" id="UP000050509"/>
    </source>
</evidence>
<dbReference type="AlphaFoldDB" id="A0A0P9FDC6"/>
<comment type="caution">
    <text evidence="3">The sequence shown here is derived from an EMBL/GenBank/DDBJ whole genome shotgun (WGS) entry which is preliminary data.</text>
</comment>
<evidence type="ECO:0000313" key="3">
    <source>
        <dbReference type="EMBL" id="KPV50842.1"/>
    </source>
</evidence>
<dbReference type="PANTHER" id="PTHR39338">
    <property type="entry name" value="BLL5662 PROTEIN-RELATED"/>
    <property type="match status" value="1"/>
</dbReference>
<keyword evidence="1" id="KW-0175">Coiled coil</keyword>
<dbReference type="EMBL" id="LJCR01001189">
    <property type="protein sequence ID" value="KPV50842.1"/>
    <property type="molecule type" value="Genomic_DNA"/>
</dbReference>